<reference evidence="1" key="1">
    <citation type="submission" date="2021-06" db="EMBL/GenBank/DDBJ databases">
        <authorList>
            <person name="Hodson N. C."/>
            <person name="Mongue J. A."/>
            <person name="Jaron S. K."/>
        </authorList>
    </citation>
    <scope>NUCLEOTIDE SEQUENCE</scope>
</reference>
<evidence type="ECO:0000313" key="2">
    <source>
        <dbReference type="Proteomes" id="UP000708208"/>
    </source>
</evidence>
<dbReference type="AlphaFoldDB" id="A0A8J2Q2H6"/>
<proteinExistence type="predicted"/>
<organism evidence="1 2">
    <name type="scientific">Allacma fusca</name>
    <dbReference type="NCBI Taxonomy" id="39272"/>
    <lineage>
        <taxon>Eukaryota</taxon>
        <taxon>Metazoa</taxon>
        <taxon>Ecdysozoa</taxon>
        <taxon>Arthropoda</taxon>
        <taxon>Hexapoda</taxon>
        <taxon>Collembola</taxon>
        <taxon>Symphypleona</taxon>
        <taxon>Sminthuridae</taxon>
        <taxon>Allacma</taxon>
    </lineage>
</organism>
<accession>A0A8J2Q2H6</accession>
<dbReference type="EMBL" id="CAJVCH010558031">
    <property type="protein sequence ID" value="CAG7830911.1"/>
    <property type="molecule type" value="Genomic_DNA"/>
</dbReference>
<name>A0A8J2Q2H6_9HEXA</name>
<comment type="caution">
    <text evidence="1">The sequence shown here is derived from an EMBL/GenBank/DDBJ whole genome shotgun (WGS) entry which is preliminary data.</text>
</comment>
<feature type="non-terminal residue" evidence="1">
    <location>
        <position position="1"/>
    </location>
</feature>
<gene>
    <name evidence="1" type="ORF">AFUS01_LOCUS40679</name>
</gene>
<dbReference type="Proteomes" id="UP000708208">
    <property type="component" value="Unassembled WGS sequence"/>
</dbReference>
<evidence type="ECO:0000313" key="1">
    <source>
        <dbReference type="EMBL" id="CAG7830911.1"/>
    </source>
</evidence>
<protein>
    <submittedName>
        <fullName evidence="1">Uncharacterized protein</fullName>
    </submittedName>
</protein>
<sequence>LFQMIYQTKDDNDWHRLSDTEFTKPFSLGFTPRISMKYIQGLKDAHKVTFTAVVMAAVVGGMRRTMERMRIPVPGTISAVTPVPFGKHPNRLRNHL</sequence>
<keyword evidence="2" id="KW-1185">Reference proteome</keyword>